<reference evidence="2" key="2">
    <citation type="submission" date="2023-04" db="EMBL/GenBank/DDBJ databases">
        <authorList>
            <person name="Bruccoleri R.E."/>
            <person name="Oakeley E.J."/>
            <person name="Faust A.-M."/>
            <person name="Dessus-Babus S."/>
            <person name="Altorfer M."/>
            <person name="Burckhardt D."/>
            <person name="Oertli M."/>
            <person name="Naumann U."/>
            <person name="Petersen F."/>
            <person name="Wong J."/>
        </authorList>
    </citation>
    <scope>NUCLEOTIDE SEQUENCE</scope>
    <source>
        <strain evidence="2">GSM-AAB239-AS_SAM_17_03QT</strain>
        <tissue evidence="2">Leaf</tissue>
    </source>
</reference>
<dbReference type="AlphaFoldDB" id="A0AAX6E1J6"/>
<proteinExistence type="predicted"/>
<dbReference type="EMBL" id="JANAVB010040619">
    <property type="protein sequence ID" value="KAJ6797918.1"/>
    <property type="molecule type" value="Genomic_DNA"/>
</dbReference>
<organism evidence="2 3">
    <name type="scientific">Iris pallida</name>
    <name type="common">Sweet iris</name>
    <dbReference type="NCBI Taxonomy" id="29817"/>
    <lineage>
        <taxon>Eukaryota</taxon>
        <taxon>Viridiplantae</taxon>
        <taxon>Streptophyta</taxon>
        <taxon>Embryophyta</taxon>
        <taxon>Tracheophyta</taxon>
        <taxon>Spermatophyta</taxon>
        <taxon>Magnoliopsida</taxon>
        <taxon>Liliopsida</taxon>
        <taxon>Asparagales</taxon>
        <taxon>Iridaceae</taxon>
        <taxon>Iridoideae</taxon>
        <taxon>Irideae</taxon>
        <taxon>Iris</taxon>
    </lineage>
</organism>
<gene>
    <name evidence="2" type="ORF">M6B38_215025</name>
</gene>
<dbReference type="Proteomes" id="UP001140949">
    <property type="component" value="Unassembled WGS sequence"/>
</dbReference>
<name>A0AAX6E1J6_IRIPA</name>
<comment type="caution">
    <text evidence="2">The sequence shown here is derived from an EMBL/GenBank/DDBJ whole genome shotgun (WGS) entry which is preliminary data.</text>
</comment>
<protein>
    <submittedName>
        <fullName evidence="2">Uncharacterized protein</fullName>
    </submittedName>
</protein>
<feature type="region of interest" description="Disordered" evidence="1">
    <location>
        <begin position="45"/>
        <end position="66"/>
    </location>
</feature>
<reference evidence="2" key="1">
    <citation type="journal article" date="2023" name="GigaByte">
        <title>Genome assembly of the bearded iris, Iris pallida Lam.</title>
        <authorList>
            <person name="Bruccoleri R.E."/>
            <person name="Oakeley E.J."/>
            <person name="Faust A.M.E."/>
            <person name="Altorfer M."/>
            <person name="Dessus-Babus S."/>
            <person name="Burckhardt D."/>
            <person name="Oertli M."/>
            <person name="Naumann U."/>
            <person name="Petersen F."/>
            <person name="Wong J."/>
        </authorList>
    </citation>
    <scope>NUCLEOTIDE SEQUENCE</scope>
    <source>
        <strain evidence="2">GSM-AAB239-AS_SAM_17_03QT</strain>
    </source>
</reference>
<sequence>MGAAPDLGAALLQAAHAEEGAVAHGGSDAGARAGGGPVVRRWKEEGGAAGSPWRHGEVRGGERGWGAARRRRSAVLDWSRRTLTSTGDGRLRLRLETAGSDFGGRRESSAAVWSIRGGAGGSSRKERAADRRRWRVRRSGGGAGVSETVRALDAGATIWHGGGEAQVR</sequence>
<accession>A0AAX6E1J6</accession>
<evidence type="ECO:0000313" key="2">
    <source>
        <dbReference type="EMBL" id="KAJ6797918.1"/>
    </source>
</evidence>
<feature type="region of interest" description="Disordered" evidence="1">
    <location>
        <begin position="101"/>
        <end position="142"/>
    </location>
</feature>
<evidence type="ECO:0000256" key="1">
    <source>
        <dbReference type="SAM" id="MobiDB-lite"/>
    </source>
</evidence>
<evidence type="ECO:0000313" key="3">
    <source>
        <dbReference type="Proteomes" id="UP001140949"/>
    </source>
</evidence>
<keyword evidence="3" id="KW-1185">Reference proteome</keyword>